<dbReference type="PIRSF" id="PIRSF029764">
    <property type="entry name" value="RSM25"/>
    <property type="match status" value="1"/>
</dbReference>
<evidence type="ECO:0000256" key="5">
    <source>
        <dbReference type="ARBA" id="ARBA00023274"/>
    </source>
</evidence>
<keyword evidence="4 6" id="KW-0496">Mitochondrion</keyword>
<organism evidence="8 9">
    <name type="scientific">Candida tropicalis (strain ATCC MYA-3404 / T1)</name>
    <name type="common">Yeast</name>
    <dbReference type="NCBI Taxonomy" id="294747"/>
    <lineage>
        <taxon>Eukaryota</taxon>
        <taxon>Fungi</taxon>
        <taxon>Dikarya</taxon>
        <taxon>Ascomycota</taxon>
        <taxon>Saccharomycotina</taxon>
        <taxon>Pichiomycetes</taxon>
        <taxon>Debaryomycetaceae</taxon>
        <taxon>Candida/Lodderomyces clade</taxon>
        <taxon>Candida</taxon>
    </lineage>
</organism>
<evidence type="ECO:0000256" key="6">
    <source>
        <dbReference type="PIRNR" id="PIRNR029764"/>
    </source>
</evidence>
<dbReference type="InterPro" id="IPR016939">
    <property type="entry name" value="Ribosomal_mS23_fun"/>
</dbReference>
<comment type="subunit">
    <text evidence="6">Component of the mitochondrial small ribosomal subunit.</text>
</comment>
<gene>
    <name evidence="8" type="ORF">CTRG_03254</name>
</gene>
<dbReference type="PANTHER" id="PTHR37799:SF1">
    <property type="entry name" value="SMALL RIBOSOMAL SUBUNIT PROTEIN MS23"/>
    <property type="match status" value="1"/>
</dbReference>
<dbReference type="InterPro" id="IPR059242">
    <property type="entry name" value="mS23_dom"/>
</dbReference>
<comment type="subcellular location">
    <subcellularLocation>
        <location evidence="1 6">Mitochondrion</location>
    </subcellularLocation>
</comment>
<dbReference type="AlphaFoldDB" id="C5MB12"/>
<dbReference type="RefSeq" id="XP_002548957.1">
    <property type="nucleotide sequence ID" value="XM_002548911.1"/>
</dbReference>
<accession>C5MB12</accession>
<name>C5MB12_CANTT</name>
<dbReference type="STRING" id="294747.C5MB12"/>
<dbReference type="HOGENOM" id="CLU_081350_0_0_1"/>
<evidence type="ECO:0000313" key="9">
    <source>
        <dbReference type="Proteomes" id="UP000002037"/>
    </source>
</evidence>
<dbReference type="Pfam" id="PF13741">
    <property type="entry name" value="MRP-S25"/>
    <property type="match status" value="1"/>
</dbReference>
<proteinExistence type="inferred from homology"/>
<keyword evidence="9" id="KW-1185">Reference proteome</keyword>
<dbReference type="GO" id="GO:0005763">
    <property type="term" value="C:mitochondrial small ribosomal subunit"/>
    <property type="evidence" value="ECO:0007669"/>
    <property type="project" value="UniProtKB-UniRule"/>
</dbReference>
<evidence type="ECO:0000256" key="4">
    <source>
        <dbReference type="ARBA" id="ARBA00023128"/>
    </source>
</evidence>
<keyword evidence="5 6" id="KW-0687">Ribonucleoprotein</keyword>
<evidence type="ECO:0000256" key="2">
    <source>
        <dbReference type="ARBA" id="ARBA00009864"/>
    </source>
</evidence>
<keyword evidence="3 6" id="KW-0689">Ribosomal protein</keyword>
<sequence>MKIQTEASNVLQRASANLRAGLLREKPVWFDVVSKYPPNHNFIKVAHMNESNTKDLRKKAVSIQKNSSSSSSQQVYKTRQSTLESTSRNNQVHRVPKLRFVEDSLRKIFYKQHPWELARPKNLIENSGEENNKCDWSHMLQLYKPLDGESVVQRTLWLMKNESNLTPFEAYDKARFEFYKLRMSEEMESHVAKEESSMYGGVIGSTNVNWNLSKEQEYIDIWTQIAEERTQVMEANMNRSSAPVGSMVEEEKSKTSLFEDLLLSNNASQSKPKPEAKD</sequence>
<dbReference type="eggNOG" id="ENOG502RZQQ">
    <property type="taxonomic scope" value="Eukaryota"/>
</dbReference>
<evidence type="ECO:0000313" key="8">
    <source>
        <dbReference type="EMBL" id="EER32829.1"/>
    </source>
</evidence>
<dbReference type="PANTHER" id="PTHR37799">
    <property type="entry name" value="37S RIBOSOMAL PROTEIN S25, MITOCHONDRIAL"/>
    <property type="match status" value="1"/>
</dbReference>
<dbReference type="OrthoDB" id="5542239at2759"/>
<dbReference type="CDD" id="cd23701">
    <property type="entry name" value="At1g26750"/>
    <property type="match status" value="1"/>
</dbReference>
<comment type="similarity">
    <text evidence="2">Belongs to the mitochondrion-specific ribosomal protein mS23 family.</text>
</comment>
<feature type="region of interest" description="Disordered" evidence="7">
    <location>
        <begin position="238"/>
        <end position="278"/>
    </location>
</feature>
<protein>
    <recommendedName>
        <fullName evidence="6">37S ribosomal protein S25, mitochondrial</fullName>
    </recommendedName>
</protein>
<evidence type="ECO:0000256" key="7">
    <source>
        <dbReference type="SAM" id="MobiDB-lite"/>
    </source>
</evidence>
<dbReference type="KEGG" id="ctp:CTRG_03254"/>
<dbReference type="Proteomes" id="UP000002037">
    <property type="component" value="Unassembled WGS sequence"/>
</dbReference>
<dbReference type="VEuPathDB" id="FungiDB:CTRG_03254"/>
<evidence type="ECO:0000256" key="1">
    <source>
        <dbReference type="ARBA" id="ARBA00004173"/>
    </source>
</evidence>
<dbReference type="EMBL" id="GG692398">
    <property type="protein sequence ID" value="EER32829.1"/>
    <property type="molecule type" value="Genomic_DNA"/>
</dbReference>
<feature type="region of interest" description="Disordered" evidence="7">
    <location>
        <begin position="61"/>
        <end position="89"/>
    </location>
</feature>
<evidence type="ECO:0000256" key="3">
    <source>
        <dbReference type="ARBA" id="ARBA00022980"/>
    </source>
</evidence>
<dbReference type="GO" id="GO:0003735">
    <property type="term" value="F:structural constituent of ribosome"/>
    <property type="evidence" value="ECO:0007669"/>
    <property type="project" value="UniProtKB-UniRule"/>
</dbReference>
<dbReference type="GeneID" id="8295976"/>
<feature type="compositionally biased region" description="Polar residues" evidence="7">
    <location>
        <begin position="73"/>
        <end position="89"/>
    </location>
</feature>
<reference evidence="8" key="1">
    <citation type="journal article" date="2009" name="Nature">
        <title>Evolution of pathogenicity and sexual reproduction in eight Candida genomes.</title>
        <authorList>
            <person name="Butler G."/>
            <person name="Rasmussen M.D."/>
            <person name="Lin M.F."/>
            <person name="Santos M.A."/>
            <person name="Sakthikumar S."/>
            <person name="Munro C.A."/>
            <person name="Rheinbay E."/>
            <person name="Grabherr M."/>
            <person name="Forche A."/>
            <person name="Reedy J.L."/>
            <person name="Agrafioti I."/>
            <person name="Arnaud M.B."/>
            <person name="Bates S."/>
            <person name="Brown A.J."/>
            <person name="Brunke S."/>
            <person name="Costanzo M.C."/>
            <person name="Fitzpatrick D.A."/>
            <person name="de Groot P.W."/>
            <person name="Harris D."/>
            <person name="Hoyer L.L."/>
            <person name="Hube B."/>
            <person name="Klis F.M."/>
            <person name="Kodira C."/>
            <person name="Lennard N."/>
            <person name="Logue M.E."/>
            <person name="Martin R."/>
            <person name="Neiman A.M."/>
            <person name="Nikolaou E."/>
            <person name="Quail M.A."/>
            <person name="Quinn J."/>
            <person name="Santos M.C."/>
            <person name="Schmitzberger F.F."/>
            <person name="Sherlock G."/>
            <person name="Shah P."/>
            <person name="Silverstein K.A."/>
            <person name="Skrzypek M.S."/>
            <person name="Soll D."/>
            <person name="Staggs R."/>
            <person name="Stansfield I."/>
            <person name="Stumpf M.P."/>
            <person name="Sudbery P.E."/>
            <person name="Srikantha T."/>
            <person name="Zeng Q."/>
            <person name="Berman J."/>
            <person name="Berriman M."/>
            <person name="Heitman J."/>
            <person name="Gow N.A."/>
            <person name="Lorenz M.C."/>
            <person name="Birren B.W."/>
            <person name="Kellis M."/>
            <person name="Cuomo C.A."/>
        </authorList>
    </citation>
    <scope>NUCLEOTIDE SEQUENCE [LARGE SCALE GENOMIC DNA]</scope>
    <source>
        <strain evidence="8">MYA-3404</strain>
    </source>
</reference>
<reference evidence="8" key="2">
    <citation type="submission" date="2009-06" db="EMBL/GenBank/DDBJ databases">
        <authorList>
            <consortium name="The Broad Institute Genome Sequencing Platform"/>
            <person name="Birren B."/>
            <person name="Lander E."/>
            <person name="Galagan J."/>
            <person name="Nusbaum C."/>
            <person name="Devon K."/>
            <person name="Cuomo C."/>
            <person name="Kellis M."/>
            <person name="Rasmussen M.D."/>
            <person name="Grochow J.A."/>
            <person name="Jaffe D."/>
            <person name="Butler J."/>
            <person name="Alvarez P."/>
            <person name="Gnerre S."/>
            <person name="Grabherr M."/>
            <person name="Kleber M."/>
            <person name="Mauceli E."/>
            <person name="Brockman W."/>
            <person name="MacCallum I.A."/>
            <person name="Rounsley S."/>
            <person name="Young S."/>
            <person name="LaButti K."/>
            <person name="Pushparaj V."/>
            <person name="DeCaprio D."/>
            <person name="Crawford M."/>
            <person name="Koehrsen M."/>
            <person name="Engels R."/>
            <person name="Montgomery P."/>
            <person name="Pearson M."/>
            <person name="Howarth C."/>
            <person name="Larson L."/>
            <person name="Luoma S."/>
            <person name="White J."/>
            <person name="Zeng Q."/>
            <person name="Kodira C."/>
            <person name="Yandava C."/>
            <person name="Alvarado L."/>
            <person name="O'Leary S."/>
            <person name="Soll D.R."/>
            <person name="Srikantha T."/>
        </authorList>
    </citation>
    <scope>NUCLEOTIDE SEQUENCE</scope>
    <source>
        <strain evidence="8">MYA-3404</strain>
    </source>
</reference>